<dbReference type="SUPFAM" id="SSF53756">
    <property type="entry name" value="UDP-Glycosyltransferase/glycogen phosphorylase"/>
    <property type="match status" value="1"/>
</dbReference>
<evidence type="ECO:0000313" key="1">
    <source>
        <dbReference type="EMBL" id="MDO3693449.1"/>
    </source>
</evidence>
<name>A0ABT8VN91_9FLAO</name>
<evidence type="ECO:0000313" key="2">
    <source>
        <dbReference type="Proteomes" id="UP001168642"/>
    </source>
</evidence>
<dbReference type="Proteomes" id="UP001168642">
    <property type="component" value="Unassembled WGS sequence"/>
</dbReference>
<dbReference type="EMBL" id="JAUMIT010000001">
    <property type="protein sequence ID" value="MDO3693449.1"/>
    <property type="molecule type" value="Genomic_DNA"/>
</dbReference>
<comment type="caution">
    <text evidence="1">The sequence shown here is derived from an EMBL/GenBank/DDBJ whole genome shotgun (WGS) entry which is preliminary data.</text>
</comment>
<organism evidence="1 2">
    <name type="scientific">Wenyingzhuangia gilva</name>
    <dbReference type="NCBI Taxonomy" id="3057677"/>
    <lineage>
        <taxon>Bacteria</taxon>
        <taxon>Pseudomonadati</taxon>
        <taxon>Bacteroidota</taxon>
        <taxon>Flavobacteriia</taxon>
        <taxon>Flavobacteriales</taxon>
        <taxon>Flavobacteriaceae</taxon>
        <taxon>Wenyingzhuangia</taxon>
    </lineage>
</organism>
<accession>A0ABT8VN91</accession>
<proteinExistence type="predicted"/>
<reference evidence="1" key="1">
    <citation type="submission" date="2023-07" db="EMBL/GenBank/DDBJ databases">
        <title>Wenyingzhuangia sp. chi5 genome sequencing and assembly.</title>
        <authorList>
            <person name="Park S."/>
        </authorList>
    </citation>
    <scope>NUCLEOTIDE SEQUENCE</scope>
    <source>
        <strain evidence="1">Chi5</strain>
    </source>
</reference>
<sequence length="320" mass="37185">MKIIFHENQLSYRGTSLAVYDYAFYNQKILNNESVIVYNKNNPNNFEAAIEKFKNKFEVIGYSSVSELEFIVDKVKADLFYAIKYGIKDDIIVSNCKTAMHTVFKCFEPHGDVYAYVSEWLAKEMTNLEYPFVPHMVHLPIIEGDLRKELNIPKKAVVFGRHGGGETFDIEFVKKTIKKYATKNKEVYFLFLGTDSFVSKTFFRPYKNIIFLPATIDVSYKVRFINTCDAYIHARVQGESFGIAVGEFSIKNKPVITWSKSEERSHIEILKEKAILYENKEDLYNVFSNFTVDSSIDYDMYSKAFSPNTIMNKFKEVFLD</sequence>
<gene>
    <name evidence="1" type="ORF">QVZ41_01130</name>
</gene>
<protein>
    <submittedName>
        <fullName evidence="1">Uncharacterized protein</fullName>
    </submittedName>
</protein>
<keyword evidence="2" id="KW-1185">Reference proteome</keyword>
<dbReference type="RefSeq" id="WP_302882718.1">
    <property type="nucleotide sequence ID" value="NZ_JAUMIT010000001.1"/>
</dbReference>